<proteinExistence type="predicted"/>
<dbReference type="EMBL" id="AZFZ01000002">
    <property type="protein sequence ID" value="KRM45749.1"/>
    <property type="molecule type" value="Genomic_DNA"/>
</dbReference>
<organism evidence="6 7">
    <name type="scientific">Lentilactobacillus parafarraginis DSM 18390 = JCM 14109</name>
    <dbReference type="NCBI Taxonomy" id="1423786"/>
    <lineage>
        <taxon>Bacteria</taxon>
        <taxon>Bacillati</taxon>
        <taxon>Bacillota</taxon>
        <taxon>Bacilli</taxon>
        <taxon>Lactobacillales</taxon>
        <taxon>Lactobacillaceae</taxon>
        <taxon>Lentilactobacillus</taxon>
    </lineage>
</organism>
<dbReference type="SMART" id="SM00354">
    <property type="entry name" value="HTH_LACI"/>
    <property type="match status" value="1"/>
</dbReference>
<dbReference type="GO" id="GO:0003700">
    <property type="term" value="F:DNA-binding transcription factor activity"/>
    <property type="evidence" value="ECO:0007669"/>
    <property type="project" value="TreeGrafter"/>
</dbReference>
<dbReference type="CDD" id="cd06291">
    <property type="entry name" value="PBP1_Qymf-like"/>
    <property type="match status" value="1"/>
</dbReference>
<dbReference type="PROSITE" id="PS50932">
    <property type="entry name" value="HTH_LACI_2"/>
    <property type="match status" value="1"/>
</dbReference>
<evidence type="ECO:0000259" key="5">
    <source>
        <dbReference type="PROSITE" id="PS50932"/>
    </source>
</evidence>
<keyword evidence="4" id="KW-0804">Transcription</keyword>
<dbReference type="PROSITE" id="PS00356">
    <property type="entry name" value="HTH_LACI_1"/>
    <property type="match status" value="1"/>
</dbReference>
<sequence length="317" mass="34689">MVAKLQDVAQLAGVSVTTVSRVINDYGSLSQKTKDKVHQAMRDLNYRPNALARAMQGKPSKFIGLIFPSLTNPFFAELGNEIELQLFKRGYKTIIASSANNEQIEKDYLEMLISNQVDGIISSSHNMNRRGYKNAAVSVVSFDRNLAENIPVVSSDNYQGGKLTAAYMIAHRAKRVCVSVDEDTSLSPTILRIQGVIDTLNQAGVSYEPVDFNKHPAADIIPGDFDGIIASNDVAALEFARIVREAGKVPFKDILITGYDGSQLIRRVAPELPTVIQPVKKLAAELIDQLLTTNGASADRHAQTQILPVSFYDPALK</sequence>
<evidence type="ECO:0000256" key="3">
    <source>
        <dbReference type="ARBA" id="ARBA00023125"/>
    </source>
</evidence>
<dbReference type="CDD" id="cd01392">
    <property type="entry name" value="HTH_LacI"/>
    <property type="match status" value="1"/>
</dbReference>
<reference evidence="6 7" key="1">
    <citation type="journal article" date="2015" name="Genome Announc.">
        <title>Expanding the biotechnology potential of lactobacilli through comparative genomics of 213 strains and associated genera.</title>
        <authorList>
            <person name="Sun Z."/>
            <person name="Harris H.M."/>
            <person name="McCann A."/>
            <person name="Guo C."/>
            <person name="Argimon S."/>
            <person name="Zhang W."/>
            <person name="Yang X."/>
            <person name="Jeffery I.B."/>
            <person name="Cooney J.C."/>
            <person name="Kagawa T.F."/>
            <person name="Liu W."/>
            <person name="Song Y."/>
            <person name="Salvetti E."/>
            <person name="Wrobel A."/>
            <person name="Rasinkangas P."/>
            <person name="Parkhill J."/>
            <person name="Rea M.C."/>
            <person name="O'Sullivan O."/>
            <person name="Ritari J."/>
            <person name="Douillard F.P."/>
            <person name="Paul Ross R."/>
            <person name="Yang R."/>
            <person name="Briner A.E."/>
            <person name="Felis G.E."/>
            <person name="de Vos W.M."/>
            <person name="Barrangou R."/>
            <person name="Klaenhammer T.R."/>
            <person name="Caufield P.W."/>
            <person name="Cui Y."/>
            <person name="Zhang H."/>
            <person name="O'Toole P.W."/>
        </authorList>
    </citation>
    <scope>NUCLEOTIDE SEQUENCE [LARGE SCALE GENOMIC DNA]</scope>
    <source>
        <strain evidence="6 7">DSM 18390</strain>
    </source>
</reference>
<dbReference type="Proteomes" id="UP000051010">
    <property type="component" value="Unassembled WGS sequence"/>
</dbReference>
<dbReference type="InterPro" id="IPR010982">
    <property type="entry name" value="Lambda_DNA-bd_dom_sf"/>
</dbReference>
<name>A0A0R1YV17_9LACO</name>
<dbReference type="InterPro" id="IPR025997">
    <property type="entry name" value="SBP_2_dom"/>
</dbReference>
<evidence type="ECO:0000313" key="7">
    <source>
        <dbReference type="Proteomes" id="UP000051010"/>
    </source>
</evidence>
<evidence type="ECO:0000313" key="6">
    <source>
        <dbReference type="EMBL" id="KRM45749.1"/>
    </source>
</evidence>
<accession>A0A0R1YV17</accession>
<keyword evidence="3" id="KW-0238">DNA-binding</keyword>
<keyword evidence="2" id="KW-0805">Transcription regulation</keyword>
<dbReference type="Gene3D" id="1.10.260.40">
    <property type="entry name" value="lambda repressor-like DNA-binding domains"/>
    <property type="match status" value="1"/>
</dbReference>
<dbReference type="InterPro" id="IPR000843">
    <property type="entry name" value="HTH_LacI"/>
</dbReference>
<dbReference type="Gene3D" id="3.40.50.2300">
    <property type="match status" value="2"/>
</dbReference>
<dbReference type="InterPro" id="IPR028082">
    <property type="entry name" value="Peripla_BP_I"/>
</dbReference>
<dbReference type="Pfam" id="PF00356">
    <property type="entry name" value="LacI"/>
    <property type="match status" value="1"/>
</dbReference>
<evidence type="ECO:0000256" key="2">
    <source>
        <dbReference type="ARBA" id="ARBA00023015"/>
    </source>
</evidence>
<dbReference type="SUPFAM" id="SSF47413">
    <property type="entry name" value="lambda repressor-like DNA-binding domains"/>
    <property type="match status" value="1"/>
</dbReference>
<dbReference type="PANTHER" id="PTHR30146">
    <property type="entry name" value="LACI-RELATED TRANSCRIPTIONAL REPRESSOR"/>
    <property type="match status" value="1"/>
</dbReference>
<evidence type="ECO:0000256" key="1">
    <source>
        <dbReference type="ARBA" id="ARBA00022491"/>
    </source>
</evidence>
<dbReference type="PANTHER" id="PTHR30146:SF95">
    <property type="entry name" value="RIBOSE OPERON REPRESSOR"/>
    <property type="match status" value="1"/>
</dbReference>
<comment type="caution">
    <text evidence="6">The sequence shown here is derived from an EMBL/GenBank/DDBJ whole genome shotgun (WGS) entry which is preliminary data.</text>
</comment>
<gene>
    <name evidence="6" type="ORF">FD47_GL000936</name>
</gene>
<dbReference type="Pfam" id="PF13407">
    <property type="entry name" value="Peripla_BP_4"/>
    <property type="match status" value="1"/>
</dbReference>
<dbReference type="PRINTS" id="PR00036">
    <property type="entry name" value="HTHLACI"/>
</dbReference>
<dbReference type="SUPFAM" id="SSF53822">
    <property type="entry name" value="Periplasmic binding protein-like I"/>
    <property type="match status" value="1"/>
</dbReference>
<keyword evidence="1" id="KW-0678">Repressor</keyword>
<dbReference type="RefSeq" id="WP_056979931.1">
    <property type="nucleotide sequence ID" value="NZ_AZFZ01000002.1"/>
</dbReference>
<feature type="domain" description="HTH lacI-type" evidence="5">
    <location>
        <begin position="3"/>
        <end position="57"/>
    </location>
</feature>
<protein>
    <submittedName>
        <fullName evidence="6">Ribose operon repressor</fullName>
    </submittedName>
</protein>
<evidence type="ECO:0000256" key="4">
    <source>
        <dbReference type="ARBA" id="ARBA00023163"/>
    </source>
</evidence>
<dbReference type="AlphaFoldDB" id="A0A0R1YV17"/>
<dbReference type="PATRIC" id="fig|1423786.4.peg.988"/>
<dbReference type="GO" id="GO:0000976">
    <property type="term" value="F:transcription cis-regulatory region binding"/>
    <property type="evidence" value="ECO:0007669"/>
    <property type="project" value="TreeGrafter"/>
</dbReference>